<keyword evidence="2" id="KW-1185">Reference proteome</keyword>
<dbReference type="RefSeq" id="WP_041061381.1">
    <property type="nucleotide sequence ID" value="NZ_JXAL01000006.1"/>
</dbReference>
<proteinExistence type="predicted"/>
<protein>
    <recommendedName>
        <fullName evidence="3">Transcriptional regulator</fullName>
    </recommendedName>
</protein>
<evidence type="ECO:0000313" key="1">
    <source>
        <dbReference type="EMBL" id="KIL36727.1"/>
    </source>
</evidence>
<comment type="caution">
    <text evidence="1">The sequence shown here is derived from an EMBL/GenBank/DDBJ whole genome shotgun (WGS) entry which is preliminary data.</text>
</comment>
<reference evidence="1 2" key="1">
    <citation type="submission" date="2014-12" db="EMBL/GenBank/DDBJ databases">
        <title>Draft genome sequence of Cohnella kolymensis strain B-2846.</title>
        <authorList>
            <person name="Karlyshev A.V."/>
            <person name="Kudryashova E.B."/>
        </authorList>
    </citation>
    <scope>NUCLEOTIDE SEQUENCE [LARGE SCALE GENOMIC DNA]</scope>
    <source>
        <strain evidence="1 2">VKM B-2846</strain>
    </source>
</reference>
<gene>
    <name evidence="1" type="ORF">SD71_06965</name>
</gene>
<name>A0ABR5A735_9BACL</name>
<sequence length="230" mass="26543">MYENEIEAFVEAQQSSAGLRRLEMLHKDLSGTKKLLGSVLLPIVKTFEGITLEHEMLSMSGMKIFGDVYYEPLGIVFEAEGFVPHAENITRDRFSFEKMRIRTIQTTYGFEYIPFSWDDMDKKPETCIRAVYELFGRLANREDLALNELPVYEREVLRFAIVHNGAFHVADACLWLQLGRLTSREIMKRLEAKELIAPVGGSEKRCHAFRITDKGKLLFLGPNRSRLYKI</sequence>
<accession>A0ABR5A735</accession>
<organism evidence="1 2">
    <name type="scientific">Cohnella kolymensis</name>
    <dbReference type="NCBI Taxonomy" id="1590652"/>
    <lineage>
        <taxon>Bacteria</taxon>
        <taxon>Bacillati</taxon>
        <taxon>Bacillota</taxon>
        <taxon>Bacilli</taxon>
        <taxon>Bacillales</taxon>
        <taxon>Paenibacillaceae</taxon>
        <taxon>Cohnella</taxon>
    </lineage>
</organism>
<dbReference type="EMBL" id="JXAL01000006">
    <property type="protein sequence ID" value="KIL36727.1"/>
    <property type="molecule type" value="Genomic_DNA"/>
</dbReference>
<evidence type="ECO:0000313" key="2">
    <source>
        <dbReference type="Proteomes" id="UP000054526"/>
    </source>
</evidence>
<evidence type="ECO:0008006" key="3">
    <source>
        <dbReference type="Google" id="ProtNLM"/>
    </source>
</evidence>
<dbReference type="Proteomes" id="UP000054526">
    <property type="component" value="Unassembled WGS sequence"/>
</dbReference>